<feature type="region of interest" description="Disordered" evidence="1">
    <location>
        <begin position="66"/>
        <end position="85"/>
    </location>
</feature>
<comment type="caution">
    <text evidence="2">The sequence shown here is derived from an EMBL/GenBank/DDBJ whole genome shotgun (WGS) entry which is preliminary data.</text>
</comment>
<evidence type="ECO:0000313" key="3">
    <source>
        <dbReference type="Proteomes" id="UP001500493"/>
    </source>
</evidence>
<reference evidence="2" key="1">
    <citation type="submission" date="2024-02" db="EMBL/GenBank/DDBJ databases">
        <title>FIRST GENOME SEQUENCES OF Leishmania (Viannia) shawi, Leishmania (Viannia) lindenbergi AND Leishmania (Viannia) utingensis.</title>
        <authorList>
            <person name="Resadore F."/>
            <person name="Custodio M.G.F."/>
            <person name="Boite M.C."/>
            <person name="Cupolillo E."/>
            <person name="Ferreira G.E.M."/>
        </authorList>
    </citation>
    <scope>NUCLEOTIDE SEQUENCE</scope>
    <source>
        <strain evidence="2">MHOM/BR/2013/18 LTA MLF</strain>
    </source>
</reference>
<feature type="non-terminal residue" evidence="2">
    <location>
        <position position="330"/>
    </location>
</feature>
<feature type="region of interest" description="Disordered" evidence="1">
    <location>
        <begin position="282"/>
        <end position="330"/>
    </location>
</feature>
<organism evidence="2 3">
    <name type="scientific">Leishmania shawi</name>
    <dbReference type="NCBI Taxonomy" id="5680"/>
    <lineage>
        <taxon>Eukaryota</taxon>
        <taxon>Discoba</taxon>
        <taxon>Euglenozoa</taxon>
        <taxon>Kinetoplastea</taxon>
        <taxon>Metakinetoplastina</taxon>
        <taxon>Trypanosomatida</taxon>
        <taxon>Trypanosomatidae</taxon>
        <taxon>Leishmaniinae</taxon>
        <taxon>Leishmania</taxon>
        <taxon>Leishmania guyanensis species complex</taxon>
    </lineage>
</organism>
<dbReference type="AlphaFoldDB" id="A0AAW3CCQ0"/>
<dbReference type="EMBL" id="JBAMZJ010000001">
    <property type="protein sequence ID" value="KAL0531793.1"/>
    <property type="molecule type" value="Genomic_DNA"/>
</dbReference>
<evidence type="ECO:0000313" key="2">
    <source>
        <dbReference type="EMBL" id="KAL0531793.1"/>
    </source>
</evidence>
<dbReference type="Proteomes" id="UP001500493">
    <property type="component" value="Unassembled WGS sequence"/>
</dbReference>
<protein>
    <submittedName>
        <fullName evidence="2">Uncharacterized protein</fullName>
    </submittedName>
</protein>
<evidence type="ECO:0000256" key="1">
    <source>
        <dbReference type="SAM" id="MobiDB-lite"/>
    </source>
</evidence>
<name>A0AAW3CCQ0_9TRYP</name>
<gene>
    <name evidence="2" type="ORF">Q4I32_000293</name>
</gene>
<sequence>MLRLVGCRLGGRARRRSANALIDAAVNAVLAELRAKATKAKKLKRIEAPKSSVAVAAPVKRAKQLVAPPVDPPSPPADVAAPTKAKASNTKKNLVDTVLSGVNCTLLKHVLSSSSSSSTSTDIPDVARMLRLDYTSVAGKHHLAHLADIFLVNRIHAAVVADTQESVVDSKTSAAADSSSPLVVLVETNLPREDAEVQEFIIRNALHMHPLTPEVEAVDGQPIKTPPLTVLVLSDEQTQRVRTLAKLPPLPPRVPTAIPLAIAPATSCNNNVQAASAKTASAQAPSAQASSAKTASAQAPSAQAASAKTASAQAPSAQAASAQAPSAQAA</sequence>
<accession>A0AAW3CCQ0</accession>
<proteinExistence type="predicted"/>